<feature type="transmembrane region" description="Helical" evidence="1">
    <location>
        <begin position="53"/>
        <end position="78"/>
    </location>
</feature>
<evidence type="ECO:0000259" key="2">
    <source>
        <dbReference type="Pfam" id="PF20154"/>
    </source>
</evidence>
<dbReference type="Proteomes" id="UP000726737">
    <property type="component" value="Unassembled WGS sequence"/>
</dbReference>
<keyword evidence="1" id="KW-0812">Transmembrane</keyword>
<gene>
    <name evidence="3" type="ORF">BG011_007139</name>
</gene>
<feature type="non-terminal residue" evidence="3">
    <location>
        <position position="186"/>
    </location>
</feature>
<evidence type="ECO:0000256" key="1">
    <source>
        <dbReference type="SAM" id="Phobius"/>
    </source>
</evidence>
<feature type="domain" description="Apolipoprotein N-acyltransferase N-terminal" evidence="2">
    <location>
        <begin position="30"/>
        <end position="186"/>
    </location>
</feature>
<feature type="transmembrane region" description="Helical" evidence="1">
    <location>
        <begin position="12"/>
        <end position="33"/>
    </location>
</feature>
<evidence type="ECO:0000313" key="4">
    <source>
        <dbReference type="Proteomes" id="UP000726737"/>
    </source>
</evidence>
<name>A0A9P6PUA0_9FUNG</name>
<dbReference type="Pfam" id="PF20154">
    <property type="entry name" value="LNT_N"/>
    <property type="match status" value="1"/>
</dbReference>
<organism evidence="3 4">
    <name type="scientific">Mortierella polycephala</name>
    <dbReference type="NCBI Taxonomy" id="41804"/>
    <lineage>
        <taxon>Eukaryota</taxon>
        <taxon>Fungi</taxon>
        <taxon>Fungi incertae sedis</taxon>
        <taxon>Mucoromycota</taxon>
        <taxon>Mortierellomycotina</taxon>
        <taxon>Mortierellomycetes</taxon>
        <taxon>Mortierellales</taxon>
        <taxon>Mortierellaceae</taxon>
        <taxon>Mortierella</taxon>
    </lineage>
</organism>
<keyword evidence="1" id="KW-1133">Transmembrane helix</keyword>
<comment type="caution">
    <text evidence="3">The sequence shown here is derived from an EMBL/GenBank/DDBJ whole genome shotgun (WGS) entry which is preliminary data.</text>
</comment>
<protein>
    <recommendedName>
        <fullName evidence="2">Apolipoprotein N-acyltransferase N-terminal domain-containing protein</fullName>
    </recommendedName>
</protein>
<accession>A0A9P6PUA0</accession>
<evidence type="ECO:0000313" key="3">
    <source>
        <dbReference type="EMBL" id="KAG0252174.1"/>
    </source>
</evidence>
<reference evidence="3" key="1">
    <citation type="journal article" date="2020" name="Fungal Divers.">
        <title>Resolving the Mortierellaceae phylogeny through synthesis of multi-gene phylogenetics and phylogenomics.</title>
        <authorList>
            <person name="Vandepol N."/>
            <person name="Liber J."/>
            <person name="Desiro A."/>
            <person name="Na H."/>
            <person name="Kennedy M."/>
            <person name="Barry K."/>
            <person name="Grigoriev I.V."/>
            <person name="Miller A.N."/>
            <person name="O'Donnell K."/>
            <person name="Stajich J.E."/>
            <person name="Bonito G."/>
        </authorList>
    </citation>
    <scope>NUCLEOTIDE SEQUENCE</scope>
    <source>
        <strain evidence="3">KOD948</strain>
    </source>
</reference>
<dbReference type="PROSITE" id="PS51257">
    <property type="entry name" value="PROKAR_LIPOPROTEIN"/>
    <property type="match status" value="1"/>
</dbReference>
<keyword evidence="4" id="KW-1185">Reference proteome</keyword>
<dbReference type="InterPro" id="IPR045378">
    <property type="entry name" value="LNT_N"/>
</dbReference>
<sequence length="186" mass="20116">MGRVISIPSFTAVVVPLFVLACTVFGPGLLNVVPAPYLAIAMSLGYLDRLGPWSLASILPNLYLFACITVGTGLAYSGMLQDDDWDNAKMAAPFLIGLGVAFVGMIPLWVHLAWQRRFLPQDRFQNGAWALLATFIAPSVWVALFTIVYAVSPIGSYGSIAYTQFQLEPLVQWSSVAGIAGIEFLV</sequence>
<proteinExistence type="predicted"/>
<dbReference type="AlphaFoldDB" id="A0A9P6PUA0"/>
<feature type="transmembrane region" description="Helical" evidence="1">
    <location>
        <begin position="90"/>
        <end position="109"/>
    </location>
</feature>
<dbReference type="EMBL" id="JAAAJA010000539">
    <property type="protein sequence ID" value="KAG0252174.1"/>
    <property type="molecule type" value="Genomic_DNA"/>
</dbReference>
<feature type="transmembrane region" description="Helical" evidence="1">
    <location>
        <begin position="129"/>
        <end position="151"/>
    </location>
</feature>
<dbReference type="OrthoDB" id="2390132at2759"/>
<keyword evidence="1" id="KW-0472">Membrane</keyword>